<dbReference type="PANTHER" id="PTHR46601:SF2">
    <property type="entry name" value="UBIQUITIN-LIKE PROTEASE FAMILY PROFILE DOMAIN-CONTAINING PROTEIN"/>
    <property type="match status" value="1"/>
</dbReference>
<comment type="caution">
    <text evidence="2">The sequence shown here is derived from an EMBL/GenBank/DDBJ whole genome shotgun (WGS) entry which is preliminary data.</text>
</comment>
<dbReference type="EMBL" id="CAKMHV010000001">
    <property type="protein sequence ID" value="CAH1115842.1"/>
    <property type="molecule type" value="Genomic_DNA"/>
</dbReference>
<feature type="region of interest" description="Disordered" evidence="1">
    <location>
        <begin position="81"/>
        <end position="100"/>
    </location>
</feature>
<accession>A0A9P0DGA2</accession>
<feature type="compositionally biased region" description="Basic residues" evidence="1">
    <location>
        <begin position="90"/>
        <end position="100"/>
    </location>
</feature>
<keyword evidence="3" id="KW-1185">Reference proteome</keyword>
<evidence type="ECO:0000256" key="1">
    <source>
        <dbReference type="SAM" id="MobiDB-lite"/>
    </source>
</evidence>
<protein>
    <submittedName>
        <fullName evidence="2">Uncharacterized protein</fullName>
    </submittedName>
</protein>
<gene>
    <name evidence="2" type="ORF">PSYICH_LOCUS15722</name>
</gene>
<evidence type="ECO:0000313" key="3">
    <source>
        <dbReference type="Proteomes" id="UP001153636"/>
    </source>
</evidence>
<name>A0A9P0DGA2_9CUCU</name>
<feature type="region of interest" description="Disordered" evidence="1">
    <location>
        <begin position="44"/>
        <end position="70"/>
    </location>
</feature>
<dbReference type="OrthoDB" id="6780355at2759"/>
<evidence type="ECO:0000313" key="2">
    <source>
        <dbReference type="EMBL" id="CAH1115842.1"/>
    </source>
</evidence>
<sequence length="456" mass="53711">MKMNEPERYHRRVQCGKIKKIQEFSDRSKRKQRKIWREKKIKSRLNKKRQEEHFQAITENTPPGTPQPRVYLQNNEILGDAQSSHQKQSGLRRARKNRKQLKQCIHKLKKKVENLTRSNATYRVRLSRLKEKQKNNLSNTPRKRVNNLLDGQHVNEKIREQILFAEVLTKQLTDNFKKIKSRKGKNEFALSITGNLMKKYRFKNVVSSILSRKFVNKTHCISNRRKKLLTEKYKLVKEFLERDEISRLCPGKNDVITKNKIKKQKRLLTDSIKNTYKMFRFAYPHTKISYSLFCKLRPFYVLSPNAKSRETCLCVIHENVLLLVSKMKLLKIINENSSSEIVNSLCCRDQTELCSERSCAACKEKTIVTNEFNSDDITSYKKWETAKVTLLIKGVEKQCQKTIKKQITCTKRELVVVLENSITKFMAHTNNIKHQYHAISEIKQNLKFADVLIPTP</sequence>
<dbReference type="Proteomes" id="UP001153636">
    <property type="component" value="Unassembled WGS sequence"/>
</dbReference>
<proteinExistence type="predicted"/>
<organism evidence="2 3">
    <name type="scientific">Psylliodes chrysocephalus</name>
    <dbReference type="NCBI Taxonomy" id="3402493"/>
    <lineage>
        <taxon>Eukaryota</taxon>
        <taxon>Metazoa</taxon>
        <taxon>Ecdysozoa</taxon>
        <taxon>Arthropoda</taxon>
        <taxon>Hexapoda</taxon>
        <taxon>Insecta</taxon>
        <taxon>Pterygota</taxon>
        <taxon>Neoptera</taxon>
        <taxon>Endopterygota</taxon>
        <taxon>Coleoptera</taxon>
        <taxon>Polyphaga</taxon>
        <taxon>Cucujiformia</taxon>
        <taxon>Chrysomeloidea</taxon>
        <taxon>Chrysomelidae</taxon>
        <taxon>Galerucinae</taxon>
        <taxon>Alticini</taxon>
        <taxon>Psylliodes</taxon>
    </lineage>
</organism>
<dbReference type="PANTHER" id="PTHR46601">
    <property type="entry name" value="ULP_PROTEASE DOMAIN-CONTAINING PROTEIN"/>
    <property type="match status" value="1"/>
</dbReference>
<dbReference type="AlphaFoldDB" id="A0A9P0DGA2"/>
<reference evidence="2" key="1">
    <citation type="submission" date="2022-01" db="EMBL/GenBank/DDBJ databases">
        <authorList>
            <person name="King R."/>
        </authorList>
    </citation>
    <scope>NUCLEOTIDE SEQUENCE</scope>
</reference>